<proteinExistence type="predicted"/>
<evidence type="ECO:0000313" key="3">
    <source>
        <dbReference type="EMBL" id="PMD28631.1"/>
    </source>
</evidence>
<keyword evidence="2" id="KW-0472">Membrane</keyword>
<feature type="transmembrane region" description="Helical" evidence="2">
    <location>
        <begin position="284"/>
        <end position="303"/>
    </location>
</feature>
<evidence type="ECO:0000256" key="1">
    <source>
        <dbReference type="SAM" id="Coils"/>
    </source>
</evidence>
<feature type="coiled-coil region" evidence="1">
    <location>
        <begin position="191"/>
        <end position="218"/>
    </location>
</feature>
<dbReference type="EMBL" id="KZ613464">
    <property type="protein sequence ID" value="PMD28631.1"/>
    <property type="molecule type" value="Genomic_DNA"/>
</dbReference>
<keyword evidence="2" id="KW-0812">Transmembrane</keyword>
<keyword evidence="1" id="KW-0175">Coiled coil</keyword>
<dbReference type="AlphaFoldDB" id="A0A2J6QQU7"/>
<dbReference type="Proteomes" id="UP000235672">
    <property type="component" value="Unassembled WGS sequence"/>
</dbReference>
<name>A0A2J6QQU7_9HELO</name>
<gene>
    <name evidence="3" type="ORF">NA56DRAFT_19463</name>
</gene>
<feature type="transmembrane region" description="Helical" evidence="2">
    <location>
        <begin position="252"/>
        <end position="272"/>
    </location>
</feature>
<feature type="transmembrane region" description="Helical" evidence="2">
    <location>
        <begin position="346"/>
        <end position="365"/>
    </location>
</feature>
<organism evidence="3 4">
    <name type="scientific">Hyaloscypha hepaticicola</name>
    <dbReference type="NCBI Taxonomy" id="2082293"/>
    <lineage>
        <taxon>Eukaryota</taxon>
        <taxon>Fungi</taxon>
        <taxon>Dikarya</taxon>
        <taxon>Ascomycota</taxon>
        <taxon>Pezizomycotina</taxon>
        <taxon>Leotiomycetes</taxon>
        <taxon>Helotiales</taxon>
        <taxon>Hyaloscyphaceae</taxon>
        <taxon>Hyaloscypha</taxon>
    </lineage>
</organism>
<evidence type="ECO:0000256" key="2">
    <source>
        <dbReference type="SAM" id="Phobius"/>
    </source>
</evidence>
<keyword evidence="4" id="KW-1185">Reference proteome</keyword>
<protein>
    <submittedName>
        <fullName evidence="3">Uncharacterized protein</fullName>
    </submittedName>
</protein>
<evidence type="ECO:0000313" key="4">
    <source>
        <dbReference type="Proteomes" id="UP000235672"/>
    </source>
</evidence>
<feature type="transmembrane region" description="Helical" evidence="2">
    <location>
        <begin position="315"/>
        <end position="340"/>
    </location>
</feature>
<keyword evidence="2" id="KW-1133">Transmembrane helix</keyword>
<reference evidence="3 4" key="1">
    <citation type="submission" date="2016-05" db="EMBL/GenBank/DDBJ databases">
        <title>A degradative enzymes factory behind the ericoid mycorrhizal symbiosis.</title>
        <authorList>
            <consortium name="DOE Joint Genome Institute"/>
            <person name="Martino E."/>
            <person name="Morin E."/>
            <person name="Grelet G."/>
            <person name="Kuo A."/>
            <person name="Kohler A."/>
            <person name="Daghino S."/>
            <person name="Barry K."/>
            <person name="Choi C."/>
            <person name="Cichocki N."/>
            <person name="Clum A."/>
            <person name="Copeland A."/>
            <person name="Hainaut M."/>
            <person name="Haridas S."/>
            <person name="Labutti K."/>
            <person name="Lindquist E."/>
            <person name="Lipzen A."/>
            <person name="Khouja H.-R."/>
            <person name="Murat C."/>
            <person name="Ohm R."/>
            <person name="Olson A."/>
            <person name="Spatafora J."/>
            <person name="Veneault-Fourrey C."/>
            <person name="Henrissat B."/>
            <person name="Grigoriev I."/>
            <person name="Martin F."/>
            <person name="Perotto S."/>
        </authorList>
    </citation>
    <scope>NUCLEOTIDE SEQUENCE [LARGE SCALE GENOMIC DNA]</scope>
    <source>
        <strain evidence="3 4">UAMH 7357</strain>
    </source>
</reference>
<sequence length="367" mass="42652">MDNLSNIRRIVLRLLRFDIWAADTIADELNTQQRLENFEYHFQRIWRGLPPVEFQILQEWLQTPELYHSRPVSALRDHVETFSEKQLYSVIMNSSTKPTYTRLLFKRIEKLVEQKAINGFATQHPDRAFEELQGLLLAQRPATRAEYIVTVAHRLHEAHLRLKAVIREAKVFRECIKIAQEAGDLCFPPALQVLREKLEALNEHYEDAFKVLEEAMSERLMDTQISQFWDVSPQIPPHAVDSYSTQLPSLNFMLFNFFFLASIPTWLCFYATPVGYGSHFDANFYQLLSSNVLQVLGTVTLLWPTVFHTRLSRMAWFWSWVLAGVSFLCVILSIIIYLVVSVRWSSIISVFGEASICVVSSMLVFRV</sequence>
<dbReference type="OrthoDB" id="3502958at2759"/>
<accession>A0A2J6QQU7</accession>